<reference evidence="14" key="1">
    <citation type="submission" date="2025-08" db="UniProtKB">
        <authorList>
            <consortium name="RefSeq"/>
        </authorList>
    </citation>
    <scope>IDENTIFICATION</scope>
</reference>
<evidence type="ECO:0000256" key="8">
    <source>
        <dbReference type="ARBA" id="ARBA00022927"/>
    </source>
</evidence>
<dbReference type="GeneID" id="103506898"/>
<evidence type="ECO:0000256" key="7">
    <source>
        <dbReference type="ARBA" id="ARBA00022884"/>
    </source>
</evidence>
<dbReference type="InterPro" id="IPR039047">
    <property type="entry name" value="PHAX"/>
</dbReference>
<feature type="domain" description="Phosphorylated adapter RNA export protein RNA-binding" evidence="12">
    <location>
        <begin position="2"/>
        <end position="39"/>
    </location>
</feature>
<gene>
    <name evidence="14" type="primary">LOC103506898</name>
</gene>
<keyword evidence="8" id="KW-0653">Protein transport</keyword>
<keyword evidence="13" id="KW-1185">Reference proteome</keyword>
<keyword evidence="5" id="KW-0813">Transport</keyword>
<dbReference type="GO" id="GO:0005737">
    <property type="term" value="C:cytoplasm"/>
    <property type="evidence" value="ECO:0007669"/>
    <property type="project" value="UniProtKB-SubCell"/>
</dbReference>
<evidence type="ECO:0000256" key="9">
    <source>
        <dbReference type="ARBA" id="ARBA00023242"/>
    </source>
</evidence>
<evidence type="ECO:0000256" key="6">
    <source>
        <dbReference type="ARBA" id="ARBA00022490"/>
    </source>
</evidence>
<comment type="similarity">
    <text evidence="3">Belongs to the PHAX family.</text>
</comment>
<evidence type="ECO:0000313" key="14">
    <source>
        <dbReference type="RefSeq" id="XP_008469544.1"/>
    </source>
</evidence>
<evidence type="ECO:0000256" key="3">
    <source>
        <dbReference type="ARBA" id="ARBA00006094"/>
    </source>
</evidence>
<dbReference type="GO" id="GO:0005634">
    <property type="term" value="C:nucleus"/>
    <property type="evidence" value="ECO:0007669"/>
    <property type="project" value="UniProtKB-SubCell"/>
</dbReference>
<evidence type="ECO:0000256" key="5">
    <source>
        <dbReference type="ARBA" id="ARBA00022448"/>
    </source>
</evidence>
<dbReference type="InterPro" id="IPR019385">
    <property type="entry name" value="PHAX_RNA-binding_domain"/>
</dbReference>
<dbReference type="PANTHER" id="PTHR13135">
    <property type="entry name" value="CYTOSOLIC RESINIFERATOXIN BINDING PROTEIN RBP-26"/>
    <property type="match status" value="1"/>
</dbReference>
<feature type="compositionally biased region" description="Basic residues" evidence="11">
    <location>
        <begin position="48"/>
        <end position="57"/>
    </location>
</feature>
<accession>A0A1S3CX06</accession>
<feature type="region of interest" description="Disordered" evidence="11">
    <location>
        <begin position="47"/>
        <end position="110"/>
    </location>
</feature>
<protein>
    <recommendedName>
        <fullName evidence="4">Phosphorylated adapter RNA export protein</fullName>
    </recommendedName>
    <alternativeName>
        <fullName evidence="10">RNA U small nuclear RNA export adapter protein</fullName>
    </alternativeName>
</protein>
<evidence type="ECO:0000256" key="1">
    <source>
        <dbReference type="ARBA" id="ARBA00004123"/>
    </source>
</evidence>
<evidence type="ECO:0000256" key="11">
    <source>
        <dbReference type="SAM" id="MobiDB-lite"/>
    </source>
</evidence>
<evidence type="ECO:0000256" key="2">
    <source>
        <dbReference type="ARBA" id="ARBA00004496"/>
    </source>
</evidence>
<dbReference type="GO" id="GO:0003723">
    <property type="term" value="F:RNA binding"/>
    <property type="evidence" value="ECO:0007669"/>
    <property type="project" value="UniProtKB-KW"/>
</dbReference>
<dbReference type="Proteomes" id="UP000079169">
    <property type="component" value="Unplaced"/>
</dbReference>
<dbReference type="GO" id="GO:0015031">
    <property type="term" value="P:protein transport"/>
    <property type="evidence" value="ECO:0007669"/>
    <property type="project" value="UniProtKB-KW"/>
</dbReference>
<sequence length="110" mass="12960">MWLESQNRRRTPGGIFFFLVKNDRHLPQGVIKTIFDDPKKKLLEKQKKQLKKKRKRLERQQKNNELKKKLQDELNIISANVQYSKSSEGDSNPPPSPVSESDHEEKMESD</sequence>
<dbReference type="KEGG" id="dci:103506898"/>
<dbReference type="PANTHER" id="PTHR13135:SF0">
    <property type="entry name" value="PHOSPHORYLATED ADAPTER RNA EXPORT PROTEIN"/>
    <property type="match status" value="1"/>
</dbReference>
<dbReference type="InterPro" id="IPR038092">
    <property type="entry name" value="PHAX_RNA-binding_sf"/>
</dbReference>
<proteinExistence type="inferred from homology"/>
<keyword evidence="7" id="KW-0694">RNA-binding</keyword>
<dbReference type="STRING" id="121845.A0A1S3CX06"/>
<keyword evidence="9" id="KW-0539">Nucleus</keyword>
<name>A0A1S3CX06_DIACI</name>
<dbReference type="RefSeq" id="XP_008469544.1">
    <property type="nucleotide sequence ID" value="XM_008471322.3"/>
</dbReference>
<dbReference type="Pfam" id="PF10258">
    <property type="entry name" value="PHAX_RNA-bd"/>
    <property type="match status" value="1"/>
</dbReference>
<organism evidence="13 14">
    <name type="scientific">Diaphorina citri</name>
    <name type="common">Asian citrus psyllid</name>
    <dbReference type="NCBI Taxonomy" id="121845"/>
    <lineage>
        <taxon>Eukaryota</taxon>
        <taxon>Metazoa</taxon>
        <taxon>Ecdysozoa</taxon>
        <taxon>Arthropoda</taxon>
        <taxon>Hexapoda</taxon>
        <taxon>Insecta</taxon>
        <taxon>Pterygota</taxon>
        <taxon>Neoptera</taxon>
        <taxon>Paraneoptera</taxon>
        <taxon>Hemiptera</taxon>
        <taxon>Sternorrhyncha</taxon>
        <taxon>Psylloidea</taxon>
        <taxon>Psyllidae</taxon>
        <taxon>Diaphorininae</taxon>
        <taxon>Diaphorina</taxon>
    </lineage>
</organism>
<evidence type="ECO:0000259" key="12">
    <source>
        <dbReference type="Pfam" id="PF10258"/>
    </source>
</evidence>
<evidence type="ECO:0000256" key="10">
    <source>
        <dbReference type="ARBA" id="ARBA00030834"/>
    </source>
</evidence>
<feature type="compositionally biased region" description="Polar residues" evidence="11">
    <location>
        <begin position="77"/>
        <end position="90"/>
    </location>
</feature>
<comment type="subcellular location">
    <subcellularLocation>
        <location evidence="2">Cytoplasm</location>
    </subcellularLocation>
    <subcellularLocation>
        <location evidence="1">Nucleus</location>
    </subcellularLocation>
</comment>
<dbReference type="PaxDb" id="121845-A0A1S3CX06"/>
<keyword evidence="6" id="KW-0963">Cytoplasm</keyword>
<evidence type="ECO:0000313" key="13">
    <source>
        <dbReference type="Proteomes" id="UP000079169"/>
    </source>
</evidence>
<feature type="compositionally biased region" description="Basic and acidic residues" evidence="11">
    <location>
        <begin position="100"/>
        <end position="110"/>
    </location>
</feature>
<feature type="compositionally biased region" description="Basic and acidic residues" evidence="11">
    <location>
        <begin position="58"/>
        <end position="72"/>
    </location>
</feature>
<dbReference type="AlphaFoldDB" id="A0A1S3CX06"/>
<dbReference type="GO" id="GO:0006408">
    <property type="term" value="P:snRNA export from nucleus"/>
    <property type="evidence" value="ECO:0007669"/>
    <property type="project" value="InterPro"/>
</dbReference>
<dbReference type="OMA" id="MRNFEDG"/>
<dbReference type="Gene3D" id="1.10.10.1440">
    <property type="entry name" value="PHAX RNA-binding domain"/>
    <property type="match status" value="1"/>
</dbReference>
<evidence type="ECO:0000256" key="4">
    <source>
        <dbReference type="ARBA" id="ARBA00016856"/>
    </source>
</evidence>